<name>A0A1N6H767_9RHOB</name>
<gene>
    <name evidence="1" type="ORF">SAMN05444002_3139</name>
</gene>
<dbReference type="AlphaFoldDB" id="A0A1N6H767"/>
<accession>A0A1N6H767</accession>
<dbReference type="RefSeq" id="WP_074257075.1">
    <property type="nucleotide sequence ID" value="NZ_FSRL01000001.1"/>
</dbReference>
<dbReference type="EMBL" id="FSRL01000001">
    <property type="protein sequence ID" value="SIO15658.1"/>
    <property type="molecule type" value="Genomic_DNA"/>
</dbReference>
<evidence type="ECO:0000313" key="2">
    <source>
        <dbReference type="Proteomes" id="UP000184932"/>
    </source>
</evidence>
<protein>
    <recommendedName>
        <fullName evidence="3">Co-chaperone DjlA N-terminal domain-containing protein</fullName>
    </recommendedName>
</protein>
<dbReference type="Proteomes" id="UP000184932">
    <property type="component" value="Unassembled WGS sequence"/>
</dbReference>
<evidence type="ECO:0008006" key="3">
    <source>
        <dbReference type="Google" id="ProtNLM"/>
    </source>
</evidence>
<keyword evidence="2" id="KW-1185">Reference proteome</keyword>
<dbReference type="OrthoDB" id="8478875at2"/>
<organism evidence="1 2">
    <name type="scientific">Vannielia litorea</name>
    <dbReference type="NCBI Taxonomy" id="1217970"/>
    <lineage>
        <taxon>Bacteria</taxon>
        <taxon>Pseudomonadati</taxon>
        <taxon>Pseudomonadota</taxon>
        <taxon>Alphaproteobacteria</taxon>
        <taxon>Rhodobacterales</taxon>
        <taxon>Paracoccaceae</taxon>
        <taxon>Vannielia</taxon>
    </lineage>
</organism>
<reference evidence="2" key="1">
    <citation type="submission" date="2016-11" db="EMBL/GenBank/DDBJ databases">
        <authorList>
            <person name="Varghese N."/>
            <person name="Submissions S."/>
        </authorList>
    </citation>
    <scope>NUCLEOTIDE SEQUENCE [LARGE SCALE GENOMIC DNA]</scope>
    <source>
        <strain evidence="2">DSM 29440</strain>
    </source>
</reference>
<proteinExistence type="predicted"/>
<dbReference type="STRING" id="1217970.SAMN05444002_3139"/>
<sequence>MPFILGALALLGAAYFWYSRMRGAADMAGELMEAAGDVRAAARRFGYKLRRKEHPVDGVEEPVVAAAGIAEAFISLDDLPTRGQRTGILQGLQKAYRVDLNGAEEAAVLGRWLVGQCGAPDAAISRIVKKLHSLGGQGALQPLLTVLDTAAGAEGGSLGPRQQEALAEISRRFGV</sequence>
<evidence type="ECO:0000313" key="1">
    <source>
        <dbReference type="EMBL" id="SIO15658.1"/>
    </source>
</evidence>